<dbReference type="EMBL" id="JALLPJ020001018">
    <property type="protein sequence ID" value="KAL3777923.1"/>
    <property type="molecule type" value="Genomic_DNA"/>
</dbReference>
<feature type="compositionally biased region" description="Low complexity" evidence="6">
    <location>
        <begin position="30"/>
        <end position="42"/>
    </location>
</feature>
<dbReference type="InterPro" id="IPR051029">
    <property type="entry name" value="mRNA_Capping_Enz/RNA_Phosphat"/>
</dbReference>
<dbReference type="Proteomes" id="UP001530400">
    <property type="component" value="Unassembled WGS sequence"/>
</dbReference>
<evidence type="ECO:0000256" key="5">
    <source>
        <dbReference type="ARBA" id="ARBA00047740"/>
    </source>
</evidence>
<dbReference type="Gene3D" id="3.20.100.10">
    <property type="entry name" value="mRNA triphosphatase Cet1-like"/>
    <property type="match status" value="1"/>
</dbReference>
<dbReference type="InterPro" id="IPR004206">
    <property type="entry name" value="mRNA_triPase_Cet1"/>
</dbReference>
<keyword evidence="1" id="KW-0507">mRNA processing</keyword>
<dbReference type="Pfam" id="PF01331">
    <property type="entry name" value="mRNA_cap_enzyme"/>
    <property type="match status" value="1"/>
</dbReference>
<dbReference type="SUPFAM" id="SSF56091">
    <property type="entry name" value="DNA ligase/mRNA capping enzyme, catalytic domain"/>
    <property type="match status" value="1"/>
</dbReference>
<feature type="domain" description="mRNA capping enzyme adenylation" evidence="7">
    <location>
        <begin position="426"/>
        <end position="637"/>
    </location>
</feature>
<dbReference type="SUPFAM" id="SSF50249">
    <property type="entry name" value="Nucleic acid-binding proteins"/>
    <property type="match status" value="1"/>
</dbReference>
<evidence type="ECO:0000259" key="7">
    <source>
        <dbReference type="Pfam" id="PF01331"/>
    </source>
</evidence>
<dbReference type="CDD" id="cd07470">
    <property type="entry name" value="CYTH-like_mRNA_RTPase"/>
    <property type="match status" value="1"/>
</dbReference>
<organism evidence="9 10">
    <name type="scientific">Cyclotella atomus</name>
    <dbReference type="NCBI Taxonomy" id="382360"/>
    <lineage>
        <taxon>Eukaryota</taxon>
        <taxon>Sar</taxon>
        <taxon>Stramenopiles</taxon>
        <taxon>Ochrophyta</taxon>
        <taxon>Bacillariophyta</taxon>
        <taxon>Coscinodiscophyceae</taxon>
        <taxon>Thalassiosirophycidae</taxon>
        <taxon>Stephanodiscales</taxon>
        <taxon>Stephanodiscaceae</taxon>
        <taxon>Cyclotella</taxon>
    </lineage>
</organism>
<dbReference type="Pfam" id="PF02940">
    <property type="entry name" value="mRNA_triPase"/>
    <property type="match status" value="1"/>
</dbReference>
<feature type="region of interest" description="Disordered" evidence="6">
    <location>
        <begin position="1"/>
        <end position="49"/>
    </location>
</feature>
<evidence type="ECO:0000313" key="9">
    <source>
        <dbReference type="EMBL" id="KAL3777923.1"/>
    </source>
</evidence>
<feature type="compositionally biased region" description="Polar residues" evidence="6">
    <location>
        <begin position="1"/>
        <end position="19"/>
    </location>
</feature>
<dbReference type="InterPro" id="IPR037009">
    <property type="entry name" value="mRNA_triPase_Cet1_sf"/>
</dbReference>
<evidence type="ECO:0000256" key="2">
    <source>
        <dbReference type="ARBA" id="ARBA00022801"/>
    </source>
</evidence>
<comment type="catalytic activity">
    <reaction evidence="4">
        <text>a 5'-end diphospho-ribonucleoside in mRNA + GTP + H(+) = a 5'-end (5'-triphosphoguanosine)-ribonucleoside in mRNA + diphosphate</text>
        <dbReference type="Rhea" id="RHEA:67012"/>
        <dbReference type="Rhea" id="RHEA-COMP:17165"/>
        <dbReference type="Rhea" id="RHEA-COMP:17166"/>
        <dbReference type="ChEBI" id="CHEBI:15378"/>
        <dbReference type="ChEBI" id="CHEBI:33019"/>
        <dbReference type="ChEBI" id="CHEBI:37565"/>
        <dbReference type="ChEBI" id="CHEBI:167616"/>
        <dbReference type="ChEBI" id="CHEBI:167617"/>
        <dbReference type="EC" id="2.7.7.50"/>
    </reaction>
    <physiologicalReaction direction="left-to-right" evidence="4">
        <dbReference type="Rhea" id="RHEA:67013"/>
    </physiologicalReaction>
</comment>
<dbReference type="GO" id="GO:0004484">
    <property type="term" value="F:mRNA guanylyltransferase activity"/>
    <property type="evidence" value="ECO:0007669"/>
    <property type="project" value="UniProtKB-EC"/>
</dbReference>
<keyword evidence="2" id="KW-0378">Hydrolase</keyword>
<evidence type="ECO:0000256" key="4">
    <source>
        <dbReference type="ARBA" id="ARBA00044624"/>
    </source>
</evidence>
<dbReference type="Gene3D" id="2.40.50.140">
    <property type="entry name" value="Nucleic acid-binding proteins"/>
    <property type="match status" value="1"/>
</dbReference>
<dbReference type="EC" id="3.6.1.74" evidence="3"/>
<dbReference type="SUPFAM" id="SSF55154">
    <property type="entry name" value="CYTH-like phosphatases"/>
    <property type="match status" value="1"/>
</dbReference>
<protein>
    <recommendedName>
        <fullName evidence="3">mRNA 5'-phosphatase</fullName>
        <ecNumber evidence="3">3.6.1.74</ecNumber>
    </recommendedName>
</protein>
<dbReference type="GO" id="GO:0140818">
    <property type="term" value="F:mRNA 5'-triphosphate monophosphatase activity"/>
    <property type="evidence" value="ECO:0007669"/>
    <property type="project" value="UniProtKB-EC"/>
</dbReference>
<evidence type="ECO:0000256" key="3">
    <source>
        <dbReference type="ARBA" id="ARBA00035028"/>
    </source>
</evidence>
<dbReference type="Gene3D" id="3.30.470.30">
    <property type="entry name" value="DNA ligase/mRNA capping enzyme"/>
    <property type="match status" value="1"/>
</dbReference>
<feature type="domain" description="mRNA triphosphatase Cet1-like" evidence="8">
    <location>
        <begin position="215"/>
        <end position="318"/>
    </location>
</feature>
<evidence type="ECO:0000313" key="10">
    <source>
        <dbReference type="Proteomes" id="UP001530400"/>
    </source>
</evidence>
<keyword evidence="10" id="KW-1185">Reference proteome</keyword>
<dbReference type="AlphaFoldDB" id="A0ABD3NRM9"/>
<gene>
    <name evidence="9" type="ORF">ACHAWO_012602</name>
</gene>
<proteinExistence type="predicted"/>
<name>A0ABD3NRM9_9STRA</name>
<dbReference type="PANTHER" id="PTHR10367:SF17">
    <property type="entry name" value="MRNA-CAPPING ENZYME"/>
    <property type="match status" value="1"/>
</dbReference>
<dbReference type="InterPro" id="IPR033469">
    <property type="entry name" value="CYTH-like_dom_sf"/>
</dbReference>
<evidence type="ECO:0000256" key="6">
    <source>
        <dbReference type="SAM" id="MobiDB-lite"/>
    </source>
</evidence>
<dbReference type="PANTHER" id="PTHR10367">
    <property type="entry name" value="MRNA-CAPPING ENZYME"/>
    <property type="match status" value="1"/>
</dbReference>
<comment type="caution">
    <text evidence="9">The sequence shown here is derived from an EMBL/GenBank/DDBJ whole genome shotgun (WGS) entry which is preliminary data.</text>
</comment>
<dbReference type="InterPro" id="IPR012340">
    <property type="entry name" value="NA-bd_OB-fold"/>
</dbReference>
<evidence type="ECO:0000256" key="1">
    <source>
        <dbReference type="ARBA" id="ARBA00022664"/>
    </source>
</evidence>
<dbReference type="CDD" id="cd07895">
    <property type="entry name" value="Adenylation_mRNA_capping"/>
    <property type="match status" value="1"/>
</dbReference>
<dbReference type="InterPro" id="IPR001339">
    <property type="entry name" value="mRNA_cap_enzyme_adenylation"/>
</dbReference>
<accession>A0ABD3NRM9</accession>
<comment type="catalytic activity">
    <reaction evidence="5">
        <text>a 5'-end triphospho-ribonucleoside in mRNA + H2O = a 5'-end diphospho-ribonucleoside in mRNA + phosphate + H(+)</text>
        <dbReference type="Rhea" id="RHEA:67004"/>
        <dbReference type="Rhea" id="RHEA-COMP:17164"/>
        <dbReference type="Rhea" id="RHEA-COMP:17165"/>
        <dbReference type="ChEBI" id="CHEBI:15377"/>
        <dbReference type="ChEBI" id="CHEBI:15378"/>
        <dbReference type="ChEBI" id="CHEBI:43474"/>
        <dbReference type="ChEBI" id="CHEBI:167616"/>
        <dbReference type="ChEBI" id="CHEBI:167618"/>
        <dbReference type="EC" id="3.6.1.74"/>
    </reaction>
    <physiologicalReaction direction="left-to-right" evidence="5">
        <dbReference type="Rhea" id="RHEA:67005"/>
    </physiologicalReaction>
</comment>
<evidence type="ECO:0000259" key="8">
    <source>
        <dbReference type="Pfam" id="PF02940"/>
    </source>
</evidence>
<dbReference type="GO" id="GO:0006397">
    <property type="term" value="P:mRNA processing"/>
    <property type="evidence" value="ECO:0007669"/>
    <property type="project" value="UniProtKB-KW"/>
</dbReference>
<reference evidence="9 10" key="1">
    <citation type="submission" date="2024-10" db="EMBL/GenBank/DDBJ databases">
        <title>Updated reference genomes for cyclostephanoid diatoms.</title>
        <authorList>
            <person name="Roberts W.R."/>
            <person name="Alverson A.J."/>
        </authorList>
    </citation>
    <scope>NUCLEOTIDE SEQUENCE [LARGE SCALE GENOMIC DNA]</scope>
    <source>
        <strain evidence="9 10">AJA010-31</strain>
    </source>
</reference>
<sequence>MSNNKRPSSLIGSIVSKSGNLAKRTAVETPSGAPGSSNPSNPFMSRPTPPEMAIKTFLIQARSTARNRPASQRNQPVEVEARLGTIISPYGSHDMRALSSGAKQINIKGVQRVFHAFVCNISPGDAASANAPKTNFEGGITRSNYLKWTNGGVSEISPLTNAFSVQIRPNESESAAIKSQLAENEYVETVFCYQDQTRINFPHNPPQSNHLGKGHKERKEKLSVIDIALPAAPYDLRLQLANEVPAENGQIDNARDVPKGWNQKRVKRRRTYSRVDNSFAWKIDVTEVTTSAATPAVASAGGGGTSHPEVGYEIEMELSANRTQELIQTSDEATANKLAENLSRQLWFMLQQINPTHDVLEVVDFLQPNPDQEAAKLAIGQCGTIKRFIESGCQSWRSAIAPGGGAAESADGGECKPPRNFIGCMPVNFSRHNIEEVQRSDADESNGSAGYYLSEKTDGVRYLMVFTGKTAVLVDRASHETKKVFQPRLHCEHLATLASAIKPGAILDGEVVVHRKLRRPIFIVFDVLANSASEPILHLPFEQRLRHLKAASFVKKDAGIDVFNASSVSDPNVALPLVRKNFVKRVDLDHLLSNVHEERGMRIYKYGETHNHLTDGIIFQPNMPYVCGTDVNLLKWKYLDTVTIDVEILPPRQNFGRNANDNEDVLRVGVMGEEGTSVDMTRYLRLPSSERHRLEADRAENGSKIAEVGFDPTTGEWYYRTMRPDKVAPNHISTVLGTLLELAESLSTEELRYRMSIPSGSRDTYSKDVRNMQKQLLEHQRKKNKVATAAAGPR</sequence>